<dbReference type="InterPro" id="IPR001810">
    <property type="entry name" value="F-box_dom"/>
</dbReference>
<evidence type="ECO:0000259" key="1">
    <source>
        <dbReference type="PROSITE" id="PS50181"/>
    </source>
</evidence>
<dbReference type="Pfam" id="PF12937">
    <property type="entry name" value="F-box-like"/>
    <property type="match status" value="1"/>
</dbReference>
<evidence type="ECO:0000313" key="2">
    <source>
        <dbReference type="EMBL" id="KAF4969909.1"/>
    </source>
</evidence>
<gene>
    <name evidence="2" type="ORF">FSARC_2966</name>
</gene>
<sequence length="365" mass="41090">MVPNLLRKLPAEVRLIILSLLPQQDLLSIRQVSEAWLCAEVDDEIIRTHPGTVSFMFERRSLEGFLQICDIPRFASHVHTLDICVRHLLPLNERRHSGDTDGDGSDTDGTCISQASALRLDGQNELMRDYAFLKCFHEALQKLTECKTIIFNDHGPPRGPCSPTKGVDPSHYRGLVLKSGDSIAFVSKSLNVVLNGPNLPHLEAVTFDIGQFSIKNRDGLKPTMLPSLSSSVANVRRLSLHLDQKFLDGPELQTFVEGLPELLELGLEIVDEDWMTGTLPFLSKITIPKLRKLRLRGLACKMHELNDFLLQHQDTLSHVILYMVYLHGTRSWDRIDQTLSHRLNLQEISMECCGIASDRIAESCL</sequence>
<name>A0A8H4U5H9_9HYPO</name>
<feature type="domain" description="F-box" evidence="1">
    <location>
        <begin position="3"/>
        <end position="60"/>
    </location>
</feature>
<dbReference type="AlphaFoldDB" id="A0A8H4U5H9"/>
<organism evidence="2 3">
    <name type="scientific">Fusarium sarcochroum</name>
    <dbReference type="NCBI Taxonomy" id="1208366"/>
    <lineage>
        <taxon>Eukaryota</taxon>
        <taxon>Fungi</taxon>
        <taxon>Dikarya</taxon>
        <taxon>Ascomycota</taxon>
        <taxon>Pezizomycotina</taxon>
        <taxon>Sordariomycetes</taxon>
        <taxon>Hypocreomycetidae</taxon>
        <taxon>Hypocreales</taxon>
        <taxon>Nectriaceae</taxon>
        <taxon>Fusarium</taxon>
        <taxon>Fusarium lateritium species complex</taxon>
    </lineage>
</organism>
<protein>
    <recommendedName>
        <fullName evidence="1">F-box domain-containing protein</fullName>
    </recommendedName>
</protein>
<dbReference type="Gene3D" id="1.20.1280.50">
    <property type="match status" value="1"/>
</dbReference>
<dbReference type="InterPro" id="IPR036047">
    <property type="entry name" value="F-box-like_dom_sf"/>
</dbReference>
<accession>A0A8H4U5H9</accession>
<dbReference type="SUPFAM" id="SSF81383">
    <property type="entry name" value="F-box domain"/>
    <property type="match status" value="1"/>
</dbReference>
<reference evidence="2" key="2">
    <citation type="submission" date="2020-05" db="EMBL/GenBank/DDBJ databases">
        <authorList>
            <person name="Kim H.-S."/>
            <person name="Proctor R.H."/>
            <person name="Brown D.W."/>
        </authorList>
    </citation>
    <scope>NUCLEOTIDE SEQUENCE</scope>
    <source>
        <strain evidence="2">NRRL 20472</strain>
    </source>
</reference>
<keyword evidence="3" id="KW-1185">Reference proteome</keyword>
<comment type="caution">
    <text evidence="2">The sequence shown here is derived from an EMBL/GenBank/DDBJ whole genome shotgun (WGS) entry which is preliminary data.</text>
</comment>
<evidence type="ECO:0000313" key="3">
    <source>
        <dbReference type="Proteomes" id="UP000622797"/>
    </source>
</evidence>
<proteinExistence type="predicted"/>
<reference evidence="2" key="1">
    <citation type="journal article" date="2020" name="BMC Genomics">
        <title>Correction to: Identification and distribution of gene clusters required for synthesis of sphingolipid metabolism inhibitors in diverse species of the filamentous fungus Fusarium.</title>
        <authorList>
            <person name="Kim H.S."/>
            <person name="Lohmar J.M."/>
            <person name="Busman M."/>
            <person name="Brown D.W."/>
            <person name="Naumann T.A."/>
            <person name="Divon H.H."/>
            <person name="Lysoe E."/>
            <person name="Uhlig S."/>
            <person name="Proctor R.H."/>
        </authorList>
    </citation>
    <scope>NUCLEOTIDE SEQUENCE</scope>
    <source>
        <strain evidence="2">NRRL 20472</strain>
    </source>
</reference>
<dbReference type="Proteomes" id="UP000622797">
    <property type="component" value="Unassembled WGS sequence"/>
</dbReference>
<dbReference type="PROSITE" id="PS50181">
    <property type="entry name" value="FBOX"/>
    <property type="match status" value="1"/>
</dbReference>
<dbReference type="EMBL" id="JABEXW010000145">
    <property type="protein sequence ID" value="KAF4969909.1"/>
    <property type="molecule type" value="Genomic_DNA"/>
</dbReference>